<proteinExistence type="predicted"/>
<keyword evidence="5" id="KW-1185">Reference proteome</keyword>
<dbReference type="RefSeq" id="WP_170926404.1">
    <property type="nucleotide sequence ID" value="NZ_FXWK01000001.1"/>
</dbReference>
<dbReference type="PROSITE" id="PS50110">
    <property type="entry name" value="RESPONSE_REGULATORY"/>
    <property type="match status" value="1"/>
</dbReference>
<reference evidence="5" key="1">
    <citation type="submission" date="2017-04" db="EMBL/GenBank/DDBJ databases">
        <authorList>
            <person name="Varghese N."/>
            <person name="Submissions S."/>
        </authorList>
    </citation>
    <scope>NUCLEOTIDE SEQUENCE [LARGE SCALE GENOMIC DNA]</scope>
</reference>
<dbReference type="PANTHER" id="PTHR44591">
    <property type="entry name" value="STRESS RESPONSE REGULATOR PROTEIN 1"/>
    <property type="match status" value="1"/>
</dbReference>
<gene>
    <name evidence="4" type="ORF">SAMN06295905_1867</name>
</gene>
<evidence type="ECO:0000256" key="1">
    <source>
        <dbReference type="ARBA" id="ARBA00022553"/>
    </source>
</evidence>
<evidence type="ECO:0000313" key="5">
    <source>
        <dbReference type="Proteomes" id="UP000194474"/>
    </source>
</evidence>
<accession>A0A1Y6F5Y3</accession>
<feature type="modified residue" description="4-aspartylphosphate" evidence="2">
    <location>
        <position position="53"/>
    </location>
</feature>
<dbReference type="GO" id="GO:0000160">
    <property type="term" value="P:phosphorelay signal transduction system"/>
    <property type="evidence" value="ECO:0007669"/>
    <property type="project" value="InterPro"/>
</dbReference>
<dbReference type="SUPFAM" id="SSF52172">
    <property type="entry name" value="CheY-like"/>
    <property type="match status" value="1"/>
</dbReference>
<dbReference type="SMART" id="SM00448">
    <property type="entry name" value="REC"/>
    <property type="match status" value="1"/>
</dbReference>
<dbReference type="EMBL" id="FXWK01000001">
    <property type="protein sequence ID" value="SMQ70285.1"/>
    <property type="molecule type" value="Genomic_DNA"/>
</dbReference>
<dbReference type="Gene3D" id="3.40.50.2300">
    <property type="match status" value="1"/>
</dbReference>
<dbReference type="InterPro" id="IPR050595">
    <property type="entry name" value="Bact_response_regulator"/>
</dbReference>
<organism evidence="4 5">
    <name type="scientific">Devosia lucknowensis</name>
    <dbReference type="NCBI Taxonomy" id="1096929"/>
    <lineage>
        <taxon>Bacteria</taxon>
        <taxon>Pseudomonadati</taxon>
        <taxon>Pseudomonadota</taxon>
        <taxon>Alphaproteobacteria</taxon>
        <taxon>Hyphomicrobiales</taxon>
        <taxon>Devosiaceae</taxon>
        <taxon>Devosia</taxon>
    </lineage>
</organism>
<dbReference type="Pfam" id="PF00072">
    <property type="entry name" value="Response_reg"/>
    <property type="match status" value="1"/>
</dbReference>
<keyword evidence="1 2" id="KW-0597">Phosphoprotein</keyword>
<dbReference type="InterPro" id="IPR011006">
    <property type="entry name" value="CheY-like_superfamily"/>
</dbReference>
<evidence type="ECO:0000313" key="4">
    <source>
        <dbReference type="EMBL" id="SMQ70285.1"/>
    </source>
</evidence>
<evidence type="ECO:0000256" key="2">
    <source>
        <dbReference type="PROSITE-ProRule" id="PRU00169"/>
    </source>
</evidence>
<dbReference type="InterPro" id="IPR001789">
    <property type="entry name" value="Sig_transdc_resp-reg_receiver"/>
</dbReference>
<name>A0A1Y6F5Y3_9HYPH</name>
<feature type="domain" description="Response regulatory" evidence="3">
    <location>
        <begin position="6"/>
        <end position="116"/>
    </location>
</feature>
<evidence type="ECO:0000259" key="3">
    <source>
        <dbReference type="PROSITE" id="PS50110"/>
    </source>
</evidence>
<dbReference type="AlphaFoldDB" id="A0A1Y6F5Y3"/>
<sequence>MTDLSRVLVVEDEIILLLSLIDDLEDLGLDAVPVTSARGAMSLLDQVDALVTDVELPGNYTGLQLARFAATARPGMPIVVVSGGVTPKADDLPVGAVFIPKPYSTATIVAALERQVVARAA</sequence>
<dbReference type="Proteomes" id="UP000194474">
    <property type="component" value="Unassembled WGS sequence"/>
</dbReference>
<protein>
    <submittedName>
        <fullName evidence="4">Response regulator receiver domain-containing protein</fullName>
    </submittedName>
</protein>
<dbReference type="PANTHER" id="PTHR44591:SF21">
    <property type="entry name" value="TWO-COMPONENT RESPONSE REGULATOR"/>
    <property type="match status" value="1"/>
</dbReference>